<reference evidence="1 2" key="1">
    <citation type="journal article" date="2010" name="DNA Res.">
        <title>Bacterial lifestyle in a deep-sea hydrothermal vent chimney revealed by the genome sequence of the thermophilic bacterium Deferribacter desulfuricans SSM1.</title>
        <authorList>
            <person name="Takaki Y."/>
            <person name="Shimamura S."/>
            <person name="Nakagawa S."/>
            <person name="Fukuhara Y."/>
            <person name="Horikawa H."/>
            <person name="Ankai A."/>
            <person name="Harada T."/>
            <person name="Hosoyama A."/>
            <person name="Oguchi A."/>
            <person name="Fukui S."/>
            <person name="Fujita N."/>
            <person name="Takami H."/>
            <person name="Takai K."/>
        </authorList>
    </citation>
    <scope>NUCLEOTIDE SEQUENCE [LARGE SCALE GENOMIC DNA]</scope>
    <source>
        <strain evidence="2">DSM 14783 / JCM 11476 / NBRC 101012 / SSM1</strain>
        <plasmid evidence="2">Plasmid megaplasmid pDF308</plasmid>
    </source>
</reference>
<dbReference type="Proteomes" id="UP000001520">
    <property type="component" value="Plasmid megaplasmid pDF308"/>
</dbReference>
<keyword evidence="2" id="KW-1185">Reference proteome</keyword>
<name>D3PEY3_DEFDS</name>
<sequence>MTYEKVLKKVRQGSFFKDKKILKLANETGWTIAHEQAKRSWTTEDKEILNLMDSEGWTVAHEQAWRGWTTDDKDILKLVNFNDYTVAQIQIENNWATSDIDIIKLKISRFGRVLAHGQSRQGWIIMSIDHISEVLKLKDENNWTVAHELVFHHKYKIKYKKILTLLGTNNLLNYYSTSVYMSYFLTEEFFRHKLDYENYIYPVDTVNITKLLKHPENLIKNRFGNQYFKVEKINKEIEFYKKLDFEIKKYLLINNIC</sequence>
<proteinExistence type="predicted"/>
<gene>
    <name evidence="1" type="ordered locus">DEFDS_P154</name>
</gene>
<organism evidence="1 2">
    <name type="scientific">Deferribacter desulfuricans (strain DSM 14783 / JCM 11476 / NBRC 101012 / SSM1)</name>
    <dbReference type="NCBI Taxonomy" id="639282"/>
    <lineage>
        <taxon>Bacteria</taxon>
        <taxon>Pseudomonadati</taxon>
        <taxon>Deferribacterota</taxon>
        <taxon>Deferribacteres</taxon>
        <taxon>Deferribacterales</taxon>
        <taxon>Deferribacteraceae</taxon>
        <taxon>Deferribacter</taxon>
    </lineage>
</organism>
<protein>
    <submittedName>
        <fullName evidence="1">Uncharacterized protein</fullName>
    </submittedName>
</protein>
<dbReference type="RefSeq" id="WP_013008995.1">
    <property type="nucleotide sequence ID" value="NC_013940.1"/>
</dbReference>
<keyword evidence="1" id="KW-0614">Plasmid</keyword>
<dbReference type="EMBL" id="AP011530">
    <property type="protein sequence ID" value="BAI81775.1"/>
    <property type="molecule type" value="Genomic_DNA"/>
</dbReference>
<evidence type="ECO:0000313" key="2">
    <source>
        <dbReference type="Proteomes" id="UP000001520"/>
    </source>
</evidence>
<geneLocation type="plasmid" evidence="1 2">
    <name>megaplasmid pDF308</name>
</geneLocation>
<dbReference type="AlphaFoldDB" id="D3PEY3"/>
<evidence type="ECO:0000313" key="1">
    <source>
        <dbReference type="EMBL" id="BAI81775.1"/>
    </source>
</evidence>
<accession>D3PEY3</accession>
<dbReference type="KEGG" id="ddf:DEFDS_P154"/>
<dbReference type="HOGENOM" id="CLU_1022049_0_0_0"/>